<reference evidence="1" key="2">
    <citation type="submission" date="2020-05" db="UniProtKB">
        <authorList>
            <consortium name="EnsemblMetazoa"/>
        </authorList>
    </citation>
    <scope>IDENTIFICATION</scope>
    <source>
        <strain evidence="1">WRAIR2</strain>
    </source>
</reference>
<sequence length="38" mass="4279">MGKRAPSYCRVLFPISWRIVGVKIVPVCIINCVVKYGL</sequence>
<dbReference type="Proteomes" id="UP000075884">
    <property type="component" value="Unassembled WGS sequence"/>
</dbReference>
<dbReference type="EnsemblMetazoa" id="ADIR014834-RA">
    <property type="protein sequence ID" value="ADIR014834-PA"/>
    <property type="gene ID" value="ADIR014834"/>
</dbReference>
<protein>
    <submittedName>
        <fullName evidence="1">Uncharacterized protein</fullName>
    </submittedName>
</protein>
<name>A0A182NYD4_9DIPT</name>
<reference evidence="2" key="1">
    <citation type="submission" date="2013-03" db="EMBL/GenBank/DDBJ databases">
        <title>The Genome Sequence of Anopheles dirus WRAIR2.</title>
        <authorList>
            <consortium name="The Broad Institute Genomics Platform"/>
            <person name="Neafsey D.E."/>
            <person name="Walton C."/>
            <person name="Walker B."/>
            <person name="Young S.K."/>
            <person name="Zeng Q."/>
            <person name="Gargeya S."/>
            <person name="Fitzgerald M."/>
            <person name="Haas B."/>
            <person name="Abouelleil A."/>
            <person name="Allen A.W."/>
            <person name="Alvarado L."/>
            <person name="Arachchi H.M."/>
            <person name="Berlin A.M."/>
            <person name="Chapman S.B."/>
            <person name="Gainer-Dewar J."/>
            <person name="Goldberg J."/>
            <person name="Griggs A."/>
            <person name="Gujja S."/>
            <person name="Hansen M."/>
            <person name="Howarth C."/>
            <person name="Imamovic A."/>
            <person name="Ireland A."/>
            <person name="Larimer J."/>
            <person name="McCowan C."/>
            <person name="Murphy C."/>
            <person name="Pearson M."/>
            <person name="Poon T.W."/>
            <person name="Priest M."/>
            <person name="Roberts A."/>
            <person name="Saif S."/>
            <person name="Shea T."/>
            <person name="Sisk P."/>
            <person name="Sykes S."/>
            <person name="Wortman J."/>
            <person name="Nusbaum C."/>
            <person name="Birren B."/>
        </authorList>
    </citation>
    <scope>NUCLEOTIDE SEQUENCE [LARGE SCALE GENOMIC DNA]</scope>
    <source>
        <strain evidence="2">WRAIR2</strain>
    </source>
</reference>
<evidence type="ECO:0000313" key="2">
    <source>
        <dbReference type="Proteomes" id="UP000075884"/>
    </source>
</evidence>
<keyword evidence="2" id="KW-1185">Reference proteome</keyword>
<evidence type="ECO:0000313" key="1">
    <source>
        <dbReference type="EnsemblMetazoa" id="ADIR014834-PA"/>
    </source>
</evidence>
<organism evidence="1 2">
    <name type="scientific">Anopheles dirus</name>
    <dbReference type="NCBI Taxonomy" id="7168"/>
    <lineage>
        <taxon>Eukaryota</taxon>
        <taxon>Metazoa</taxon>
        <taxon>Ecdysozoa</taxon>
        <taxon>Arthropoda</taxon>
        <taxon>Hexapoda</taxon>
        <taxon>Insecta</taxon>
        <taxon>Pterygota</taxon>
        <taxon>Neoptera</taxon>
        <taxon>Endopterygota</taxon>
        <taxon>Diptera</taxon>
        <taxon>Nematocera</taxon>
        <taxon>Culicoidea</taxon>
        <taxon>Culicidae</taxon>
        <taxon>Anophelinae</taxon>
        <taxon>Anopheles</taxon>
    </lineage>
</organism>
<dbReference type="AlphaFoldDB" id="A0A182NYD4"/>
<proteinExistence type="predicted"/>
<dbReference type="VEuPathDB" id="VectorBase:ADIR014834"/>
<accession>A0A182NYD4</accession>